<dbReference type="Proteomes" id="UP000048600">
    <property type="component" value="Unassembled WGS sequence"/>
</dbReference>
<protein>
    <submittedName>
        <fullName evidence="9">Uncharacterized protein</fullName>
    </submittedName>
</protein>
<evidence type="ECO:0000313" key="8">
    <source>
        <dbReference type="EMBL" id="COV56375.1"/>
    </source>
</evidence>
<evidence type="ECO:0000313" key="4">
    <source>
        <dbReference type="EMBL" id="CFR67788.1"/>
    </source>
</evidence>
<dbReference type="EMBL" id="CNFU01000463">
    <property type="protein sequence ID" value="CKR88636.1"/>
    <property type="molecule type" value="Genomic_DNA"/>
</dbReference>
<evidence type="ECO:0000313" key="7">
    <source>
        <dbReference type="EMBL" id="COU85159.1"/>
    </source>
</evidence>
<dbReference type="Proteomes" id="UP000236349">
    <property type="component" value="Chromosome"/>
</dbReference>
<evidence type="ECO:0000313" key="15">
    <source>
        <dbReference type="Proteomes" id="UP000046947"/>
    </source>
</evidence>
<reference evidence="11 12" key="2">
    <citation type="submission" date="2015-03" db="EMBL/GenBank/DDBJ databases">
        <authorList>
            <consortium name="Pathogen Informatics"/>
        </authorList>
    </citation>
    <scope>NUCLEOTIDE SEQUENCE [LARGE SCALE GENOMIC DNA]</scope>
    <source>
        <strain evidence="5 19">Bir 185</strain>
        <strain evidence="6 18">Bir 187</strain>
        <strain evidence="4 14">C09601061</strain>
        <strain evidence="7 13">G09801536</strain>
        <strain evidence="2 16">G09901357</strain>
        <strain evidence="3 15">H09601792</strain>
        <strain evidence="11">K00500041</strain>
        <strain evidence="10 12">M09401471</strain>
        <strain evidence="8 17">P00601463</strain>
    </source>
</reference>
<dbReference type="Proteomes" id="UP000044938">
    <property type="component" value="Unassembled WGS sequence"/>
</dbReference>
<dbReference type="EMBL" id="CP024614">
    <property type="protein sequence ID" value="AUS50632.1"/>
    <property type="molecule type" value="Genomic_DNA"/>
</dbReference>
<dbReference type="Proteomes" id="UP000045842">
    <property type="component" value="Unassembled WGS sequence"/>
</dbReference>
<dbReference type="EMBL" id="CFOE01000192">
    <property type="protein sequence ID" value="CFE39373.1"/>
    <property type="molecule type" value="Genomic_DNA"/>
</dbReference>
<evidence type="ECO:0000313" key="14">
    <source>
        <dbReference type="Proteomes" id="UP000046680"/>
    </source>
</evidence>
<evidence type="ECO:0000313" key="13">
    <source>
        <dbReference type="Proteomes" id="UP000045842"/>
    </source>
</evidence>
<proteinExistence type="predicted"/>
<dbReference type="EMBL" id="CHKL01000008">
    <property type="protein sequence ID" value="COV56375.1"/>
    <property type="molecule type" value="Genomic_DNA"/>
</dbReference>
<dbReference type="Proteomes" id="UP000050164">
    <property type="component" value="Unassembled WGS sequence"/>
</dbReference>
<dbReference type="EMBL" id="CSAD01000038">
    <property type="protein sequence ID" value="COU85159.1"/>
    <property type="molecule type" value="Genomic_DNA"/>
</dbReference>
<evidence type="ECO:0000313" key="1">
    <source>
        <dbReference type="EMBL" id="AUS50632.1"/>
    </source>
</evidence>
<sequence length="85" mass="9018">MLHGFPGGFQQQAVLRIDRYRFFLPDPEELGIKVADVIEVRAPFAVGASGHAGFGVVVLVDVPAVGGDLGDQIVAPQQRLPQPIG</sequence>
<evidence type="ECO:0000313" key="10">
    <source>
        <dbReference type="EMBL" id="COW57724.1"/>
    </source>
</evidence>
<dbReference type="EMBL" id="CSAJ01000409">
    <property type="protein sequence ID" value="COW57724.1"/>
    <property type="molecule type" value="Genomic_DNA"/>
</dbReference>
<dbReference type="Proteomes" id="UP000046947">
    <property type="component" value="Unassembled WGS sequence"/>
</dbReference>
<evidence type="ECO:0000313" key="9">
    <source>
        <dbReference type="EMBL" id="COV70572.1"/>
    </source>
</evidence>
<dbReference type="Proteomes" id="UP000048289">
    <property type="component" value="Unassembled WGS sequence"/>
</dbReference>
<accession>A0A0E8B6V9</accession>
<organism evidence="9 11">
    <name type="scientific">Mycobacterium tuberculosis</name>
    <dbReference type="NCBI Taxonomy" id="1773"/>
    <lineage>
        <taxon>Bacteria</taxon>
        <taxon>Bacillati</taxon>
        <taxon>Actinomycetota</taxon>
        <taxon>Actinomycetes</taxon>
        <taxon>Mycobacteriales</taxon>
        <taxon>Mycobacteriaceae</taxon>
        <taxon>Mycobacterium</taxon>
        <taxon>Mycobacterium tuberculosis complex</taxon>
    </lineage>
</organism>
<evidence type="ECO:0000313" key="19">
    <source>
        <dbReference type="Proteomes" id="UP000050164"/>
    </source>
</evidence>
<evidence type="ECO:0000313" key="12">
    <source>
        <dbReference type="Proteomes" id="UP000044938"/>
    </source>
</evidence>
<dbReference type="EMBL" id="CFOH01000049">
    <property type="protein sequence ID" value="CFE46970.1"/>
    <property type="molecule type" value="Genomic_DNA"/>
</dbReference>
<dbReference type="AlphaFoldDB" id="A0A0E8B6V9"/>
<evidence type="ECO:0000313" key="16">
    <source>
        <dbReference type="Proteomes" id="UP000048289"/>
    </source>
</evidence>
<dbReference type="Proteomes" id="UP000038802">
    <property type="component" value="Unassembled WGS sequence"/>
</dbReference>
<evidence type="ECO:0000313" key="6">
    <source>
        <dbReference type="EMBL" id="CKR88636.1"/>
    </source>
</evidence>
<dbReference type="EMBL" id="CSAE01000181">
    <property type="protein sequence ID" value="COV70572.1"/>
    <property type="molecule type" value="Genomic_DNA"/>
</dbReference>
<dbReference type="EMBL" id="CNFT01000069">
    <property type="protein sequence ID" value="CKQ99154.1"/>
    <property type="molecule type" value="Genomic_DNA"/>
</dbReference>
<dbReference type="Proteomes" id="UP000046680">
    <property type="component" value="Unassembled WGS sequence"/>
</dbReference>
<evidence type="ECO:0000313" key="11">
    <source>
        <dbReference type="Proteomes" id="UP000038802"/>
    </source>
</evidence>
<evidence type="ECO:0000313" key="17">
    <source>
        <dbReference type="Proteomes" id="UP000048600"/>
    </source>
</evidence>
<evidence type="ECO:0000313" key="20">
    <source>
        <dbReference type="Proteomes" id="UP000236349"/>
    </source>
</evidence>
<dbReference type="EMBL" id="CGCX01000126">
    <property type="protein sequence ID" value="CFR67788.1"/>
    <property type="molecule type" value="Genomic_DNA"/>
</dbReference>
<evidence type="ECO:0000313" key="18">
    <source>
        <dbReference type="Proteomes" id="UP000049023"/>
    </source>
</evidence>
<dbReference type="Proteomes" id="UP000049023">
    <property type="component" value="Unassembled WGS sequence"/>
</dbReference>
<reference evidence="1 20" key="3">
    <citation type="submission" date="2017-10" db="EMBL/GenBank/DDBJ databases">
        <title>Clinical isolate obtained from a human patient with meningeal tuberculosis in michoacan, Mexico.</title>
        <authorList>
            <person name="Guillen-Nepita A.L."/>
            <person name="Negrete-Paz A.M."/>
            <person name="Vazquez-Marrufo G."/>
            <person name="Cruz-Hernandez A."/>
            <person name="Fresia P."/>
            <person name="Naya H."/>
            <person name="Vazquez-Garciduenas M.S."/>
        </authorList>
    </citation>
    <scope>NUCLEOTIDE SEQUENCE [LARGE SCALE GENOMIC DNA]</scope>
    <source>
        <strain evidence="20">Beijing/MYC004</strain>
        <strain evidence="1">MYC004</strain>
    </source>
</reference>
<evidence type="ECO:0000313" key="5">
    <source>
        <dbReference type="EMBL" id="CKQ99154.1"/>
    </source>
</evidence>
<evidence type="ECO:0000313" key="2">
    <source>
        <dbReference type="EMBL" id="CFE39373.1"/>
    </source>
</evidence>
<gene>
    <name evidence="1" type="ORF">CAB90_01723</name>
    <name evidence="4" type="ORF">ERS007657_00562</name>
    <name evidence="7" type="ORF">ERS007679_00501</name>
    <name evidence="2" type="ORF">ERS007681_01753</name>
    <name evidence="3" type="ORF">ERS007688_00528</name>
    <name evidence="9" type="ORF">ERS007703_01902</name>
    <name evidence="10" type="ORF">ERS007720_02881</name>
    <name evidence="8" type="ORF">ERS007741_00178</name>
    <name evidence="5" type="ORF">ERS027659_00512</name>
    <name evidence="6" type="ORF">ERS027661_02274</name>
</gene>
<name>A0A0E8B6V9_MYCTX</name>
<evidence type="ECO:0000313" key="3">
    <source>
        <dbReference type="EMBL" id="CFE46970.1"/>
    </source>
</evidence>
<reference evidence="9" key="1">
    <citation type="submission" date="2015-03" db="EMBL/GenBank/DDBJ databases">
        <authorList>
            <person name="Murphy D."/>
        </authorList>
    </citation>
    <scope>NUCLEOTIDE SEQUENCE [LARGE SCALE GENOMIC DNA]</scope>
    <source>
        <strain evidence="9">K00500041</strain>
    </source>
</reference>